<keyword evidence="3" id="KW-1003">Cell membrane</keyword>
<name>A0A1S6IQY7_9LACT</name>
<comment type="subcellular location">
    <subcellularLocation>
        <location evidence="1">Cell membrane</location>
        <topology evidence="1">Multi-pass membrane protein</topology>
    </subcellularLocation>
</comment>
<evidence type="ECO:0000256" key="1">
    <source>
        <dbReference type="ARBA" id="ARBA00004651"/>
    </source>
</evidence>
<keyword evidence="4 7" id="KW-0812">Transmembrane</keyword>
<sequence>MKSLKKISMTNQIMIAMVLGIVAGLVFGPAIAPINVIGQIFLRLIQMSVVVMIMGAVIEAVGTLDPQMLGKLGGKMAAWFLGGTALAATLGLILGYLIQLGAGVDMQIDTTTPVATATGSVTDVLLEFFPSNVIQSMSTGNMIQVIIFSLLFGLSISLLSSRRDLGALKAGLEQFNAVILQLVTTVMKLAPLGILHY</sequence>
<proteinExistence type="predicted"/>
<dbReference type="SUPFAM" id="SSF118215">
    <property type="entry name" value="Proton glutamate symport protein"/>
    <property type="match status" value="1"/>
</dbReference>
<dbReference type="GO" id="GO:0005886">
    <property type="term" value="C:plasma membrane"/>
    <property type="evidence" value="ECO:0007669"/>
    <property type="project" value="UniProtKB-SubCell"/>
</dbReference>
<dbReference type="PANTHER" id="PTHR42865:SF7">
    <property type="entry name" value="PROTON_GLUTAMATE-ASPARTATE SYMPORTER"/>
    <property type="match status" value="1"/>
</dbReference>
<evidence type="ECO:0000256" key="2">
    <source>
        <dbReference type="ARBA" id="ARBA00022448"/>
    </source>
</evidence>
<evidence type="ECO:0000313" key="8">
    <source>
        <dbReference type="EMBL" id="AQS53967.1"/>
    </source>
</evidence>
<evidence type="ECO:0000256" key="7">
    <source>
        <dbReference type="SAM" id="Phobius"/>
    </source>
</evidence>
<dbReference type="Gene3D" id="1.10.3860.10">
    <property type="entry name" value="Sodium:dicarboxylate symporter"/>
    <property type="match status" value="1"/>
</dbReference>
<reference evidence="8 9" key="1">
    <citation type="journal article" date="2014" name="Int. J. Syst. Evol. Microbiol.">
        <title>Jeotgalibaca dankookensis gen. nov., sp. nov., a member of the family Carnobacteriaceae, isolated from seujeot (Korean traditional food).</title>
        <authorList>
            <person name="Lee D.G."/>
            <person name="Trujillo M.E."/>
            <person name="Kang H."/>
            <person name="Ahn T.Y."/>
        </authorList>
    </citation>
    <scope>NUCLEOTIDE SEQUENCE [LARGE SCALE GENOMIC DNA]</scope>
    <source>
        <strain evidence="8 9">EX-07</strain>
    </source>
</reference>
<evidence type="ECO:0000313" key="9">
    <source>
        <dbReference type="Proteomes" id="UP000188993"/>
    </source>
</evidence>
<keyword evidence="5 7" id="KW-1133">Transmembrane helix</keyword>
<dbReference type="AlphaFoldDB" id="A0A1S6IQY7"/>
<evidence type="ECO:0000256" key="3">
    <source>
        <dbReference type="ARBA" id="ARBA00022475"/>
    </source>
</evidence>
<organism evidence="8 9">
    <name type="scientific">Jeotgalibaca dankookensis</name>
    <dbReference type="NCBI Taxonomy" id="708126"/>
    <lineage>
        <taxon>Bacteria</taxon>
        <taxon>Bacillati</taxon>
        <taxon>Bacillota</taxon>
        <taxon>Bacilli</taxon>
        <taxon>Lactobacillales</taxon>
        <taxon>Carnobacteriaceae</taxon>
        <taxon>Jeotgalibaca</taxon>
    </lineage>
</organism>
<keyword evidence="6 7" id="KW-0472">Membrane</keyword>
<dbReference type="PANTHER" id="PTHR42865">
    <property type="entry name" value="PROTON/GLUTAMATE-ASPARTATE SYMPORTER"/>
    <property type="match status" value="1"/>
</dbReference>
<dbReference type="GO" id="GO:0015293">
    <property type="term" value="F:symporter activity"/>
    <property type="evidence" value="ECO:0007669"/>
    <property type="project" value="UniProtKB-KW"/>
</dbReference>
<feature type="transmembrane region" description="Helical" evidence="7">
    <location>
        <begin position="142"/>
        <end position="159"/>
    </location>
</feature>
<evidence type="ECO:0000256" key="5">
    <source>
        <dbReference type="ARBA" id="ARBA00022989"/>
    </source>
</evidence>
<dbReference type="InterPro" id="IPR001991">
    <property type="entry name" value="Na-dicarboxylate_symporter"/>
</dbReference>
<gene>
    <name evidence="8" type="primary">gltP</name>
    <name evidence="8" type="ORF">BW727_101601</name>
</gene>
<feature type="transmembrane region" description="Helical" evidence="7">
    <location>
        <begin position="40"/>
        <end position="64"/>
    </location>
</feature>
<keyword evidence="2" id="KW-0813">Transport</keyword>
<evidence type="ECO:0000256" key="4">
    <source>
        <dbReference type="ARBA" id="ARBA00022692"/>
    </source>
</evidence>
<accession>A0A1S6IQY7</accession>
<dbReference type="Pfam" id="PF00375">
    <property type="entry name" value="SDF"/>
    <property type="match status" value="1"/>
</dbReference>
<feature type="transmembrane region" description="Helical" evidence="7">
    <location>
        <begin position="12"/>
        <end position="34"/>
    </location>
</feature>
<protein>
    <submittedName>
        <fullName evidence="8">Proton glutamate symport protein</fullName>
    </submittedName>
</protein>
<dbReference type="Proteomes" id="UP000188993">
    <property type="component" value="Chromosome"/>
</dbReference>
<dbReference type="InterPro" id="IPR036458">
    <property type="entry name" value="Na:dicarbo_symporter_sf"/>
</dbReference>
<keyword evidence="9" id="KW-1185">Reference proteome</keyword>
<dbReference type="GO" id="GO:0006835">
    <property type="term" value="P:dicarboxylic acid transport"/>
    <property type="evidence" value="ECO:0007669"/>
    <property type="project" value="TreeGrafter"/>
</dbReference>
<evidence type="ECO:0000256" key="6">
    <source>
        <dbReference type="ARBA" id="ARBA00023136"/>
    </source>
</evidence>
<dbReference type="STRING" id="708126.BW727_101601"/>
<dbReference type="EMBL" id="CP019728">
    <property type="protein sequence ID" value="AQS53967.1"/>
    <property type="molecule type" value="Genomic_DNA"/>
</dbReference>
<feature type="transmembrane region" description="Helical" evidence="7">
    <location>
        <begin position="76"/>
        <end position="98"/>
    </location>
</feature>
<dbReference type="KEGG" id="jda:BW727_101601"/>
<dbReference type="PRINTS" id="PR00173">
    <property type="entry name" value="EDTRNSPORT"/>
</dbReference>